<dbReference type="GO" id="GO:0004497">
    <property type="term" value="F:monooxygenase activity"/>
    <property type="evidence" value="ECO:0007669"/>
    <property type="project" value="UniProtKB-KW"/>
</dbReference>
<dbReference type="PANTHER" id="PTHR30466">
    <property type="entry name" value="FLAVIN REDUCTASE"/>
    <property type="match status" value="1"/>
</dbReference>
<evidence type="ECO:0000259" key="4">
    <source>
        <dbReference type="SMART" id="SM00903"/>
    </source>
</evidence>
<dbReference type="EC" id="1.5.1.36" evidence="5"/>
<dbReference type="Proteomes" id="UP000271469">
    <property type="component" value="Chromosome"/>
</dbReference>
<dbReference type="KEGG" id="gom:D7316_02571"/>
<evidence type="ECO:0000313" key="6">
    <source>
        <dbReference type="Proteomes" id="UP000271469"/>
    </source>
</evidence>
<reference evidence="5 6" key="1">
    <citation type="submission" date="2018-11" db="EMBL/GenBank/DDBJ databases">
        <title>Gordonia insulae sp. nov., isolated from an island soil.</title>
        <authorList>
            <person name="Kim Y.S."/>
            <person name="Kim S.B."/>
        </authorList>
    </citation>
    <scope>NUCLEOTIDE SEQUENCE [LARGE SCALE GENOMIC DNA]</scope>
    <source>
        <strain evidence="5 6">MMS17-SY073</strain>
    </source>
</reference>
<dbReference type="EMBL" id="CP033972">
    <property type="protein sequence ID" value="AZG45971.1"/>
    <property type="molecule type" value="Genomic_DNA"/>
</dbReference>
<dbReference type="InterPro" id="IPR050268">
    <property type="entry name" value="NADH-dep_flavin_reductase"/>
</dbReference>
<dbReference type="PANTHER" id="PTHR30466:SF11">
    <property type="entry name" value="FLAVIN-DEPENDENT MONOOXYGENASE, REDUCTASE SUBUNIT HSAB"/>
    <property type="match status" value="1"/>
</dbReference>
<dbReference type="Gene3D" id="2.30.110.10">
    <property type="entry name" value="Electron Transport, Fmn-binding Protein, Chain A"/>
    <property type="match status" value="1"/>
</dbReference>
<dbReference type="GO" id="GO:0010181">
    <property type="term" value="F:FMN binding"/>
    <property type="evidence" value="ECO:0007669"/>
    <property type="project" value="InterPro"/>
</dbReference>
<dbReference type="GO" id="GO:0036382">
    <property type="term" value="F:flavin reductase (NADH) activity"/>
    <property type="evidence" value="ECO:0007669"/>
    <property type="project" value="UniProtKB-EC"/>
</dbReference>
<dbReference type="SMART" id="SM00903">
    <property type="entry name" value="Flavin_Reduct"/>
    <property type="match status" value="1"/>
</dbReference>
<dbReference type="GO" id="GO:0042602">
    <property type="term" value="F:riboflavin reductase (NADPH) activity"/>
    <property type="evidence" value="ECO:0007669"/>
    <property type="project" value="TreeGrafter"/>
</dbReference>
<gene>
    <name evidence="5" type="primary">hsaB_2</name>
    <name evidence="5" type="ORF">D7316_02571</name>
</gene>
<protein>
    <submittedName>
        <fullName evidence="5">Flavin-dependent monooxygenase, reductase subunit HsaB</fullName>
        <ecNumber evidence="5">1.5.1.36</ecNumber>
    </submittedName>
</protein>
<proteinExistence type="inferred from homology"/>
<dbReference type="InterPro" id="IPR012349">
    <property type="entry name" value="Split_barrel_FMN-bd"/>
</dbReference>
<name>A0A3G8JLL6_9ACTN</name>
<feature type="domain" description="Flavin reductase like" evidence="4">
    <location>
        <begin position="37"/>
        <end position="180"/>
    </location>
</feature>
<comment type="similarity">
    <text evidence="1">Belongs to the non-flavoprotein flavin reductase family.</text>
</comment>
<evidence type="ECO:0000256" key="1">
    <source>
        <dbReference type="ARBA" id="ARBA00008898"/>
    </source>
</evidence>
<evidence type="ECO:0000313" key="5">
    <source>
        <dbReference type="EMBL" id="AZG45971.1"/>
    </source>
</evidence>
<evidence type="ECO:0000256" key="2">
    <source>
        <dbReference type="ARBA" id="ARBA00023002"/>
    </source>
</evidence>
<dbReference type="SUPFAM" id="SSF50475">
    <property type="entry name" value="FMN-binding split barrel"/>
    <property type="match status" value="1"/>
</dbReference>
<organism evidence="5 6">
    <name type="scientific">Gordonia insulae</name>
    <dbReference type="NCBI Taxonomy" id="2420509"/>
    <lineage>
        <taxon>Bacteria</taxon>
        <taxon>Bacillati</taxon>
        <taxon>Actinomycetota</taxon>
        <taxon>Actinomycetes</taxon>
        <taxon>Mycobacteriales</taxon>
        <taxon>Gordoniaceae</taxon>
        <taxon>Gordonia</taxon>
    </lineage>
</organism>
<keyword evidence="5" id="KW-0503">Monooxygenase</keyword>
<feature type="region of interest" description="Disordered" evidence="3">
    <location>
        <begin position="1"/>
        <end position="30"/>
    </location>
</feature>
<dbReference type="Pfam" id="PF01613">
    <property type="entry name" value="Flavin_Reduct"/>
    <property type="match status" value="1"/>
</dbReference>
<dbReference type="AlphaFoldDB" id="A0A3G8JLL6"/>
<dbReference type="InterPro" id="IPR002563">
    <property type="entry name" value="Flavin_Rdtase-like_dom"/>
</dbReference>
<keyword evidence="6" id="KW-1185">Reference proteome</keyword>
<sequence length="183" mass="19151">MTPRATPGAAMTGPRIPHDQTGPDDAGPSTENLRRVWGNFATGVAVVTAHDGRRPIGFTCQSVVSVSLDPPLMSFCPSRTSTTWPLAREVGALCINILAARQHDLCRQFAVSGTDKFRGVDWSPTHNGAPAIMGALAHIDGHMVSEHDAGDHTIVVASISALSAADDGTPLLFFRGGLSGLAD</sequence>
<keyword evidence="2 5" id="KW-0560">Oxidoreductase</keyword>
<evidence type="ECO:0000256" key="3">
    <source>
        <dbReference type="SAM" id="MobiDB-lite"/>
    </source>
</evidence>
<accession>A0A3G8JLL6</accession>